<sequence>MVGHRRDQSDSNVPLRQCSEFHLCSSTGSSHDVNIQIQSTDAVVMQNGMLGSSSVNHSSEQSWGHHQNTIERPVGQNFIFLC</sequence>
<evidence type="ECO:0000313" key="2">
    <source>
        <dbReference type="Proteomes" id="UP000274131"/>
    </source>
</evidence>
<organism evidence="3">
    <name type="scientific">Enterobius vermicularis</name>
    <name type="common">Human pinworm</name>
    <dbReference type="NCBI Taxonomy" id="51028"/>
    <lineage>
        <taxon>Eukaryota</taxon>
        <taxon>Metazoa</taxon>
        <taxon>Ecdysozoa</taxon>
        <taxon>Nematoda</taxon>
        <taxon>Chromadorea</taxon>
        <taxon>Rhabditida</taxon>
        <taxon>Spirurina</taxon>
        <taxon>Oxyuridomorpha</taxon>
        <taxon>Oxyuroidea</taxon>
        <taxon>Oxyuridae</taxon>
        <taxon>Enterobius</taxon>
    </lineage>
</organism>
<dbReference type="Proteomes" id="UP000274131">
    <property type="component" value="Unassembled WGS sequence"/>
</dbReference>
<dbReference type="EMBL" id="UXUI01007427">
    <property type="protein sequence ID" value="VDD87521.1"/>
    <property type="molecule type" value="Genomic_DNA"/>
</dbReference>
<evidence type="ECO:0000313" key="1">
    <source>
        <dbReference type="EMBL" id="VDD87521.1"/>
    </source>
</evidence>
<name>A0A0N4UZB4_ENTVE</name>
<dbReference type="OrthoDB" id="5784967at2759"/>
<evidence type="ECO:0000313" key="3">
    <source>
        <dbReference type="WBParaSite" id="EVEC_0000295601-mRNA-1"/>
    </source>
</evidence>
<reference evidence="3" key="1">
    <citation type="submission" date="2017-02" db="UniProtKB">
        <authorList>
            <consortium name="WormBaseParasite"/>
        </authorList>
    </citation>
    <scope>IDENTIFICATION</scope>
</reference>
<gene>
    <name evidence="1" type="ORF">EVEC_LOCUS2664</name>
</gene>
<proteinExistence type="predicted"/>
<accession>A0A0N4UZB4</accession>
<protein>
    <submittedName>
        <fullName evidence="1 3">Uncharacterized protein</fullName>
    </submittedName>
</protein>
<dbReference type="AlphaFoldDB" id="A0A0N4UZB4"/>
<keyword evidence="2" id="KW-1185">Reference proteome</keyword>
<dbReference type="WBParaSite" id="EVEC_0000295601-mRNA-1">
    <property type="protein sequence ID" value="EVEC_0000295601-mRNA-1"/>
    <property type="gene ID" value="EVEC_0000295601"/>
</dbReference>
<reference evidence="1 2" key="2">
    <citation type="submission" date="2018-10" db="EMBL/GenBank/DDBJ databases">
        <authorList>
            <consortium name="Pathogen Informatics"/>
        </authorList>
    </citation>
    <scope>NUCLEOTIDE SEQUENCE [LARGE SCALE GENOMIC DNA]</scope>
</reference>